<protein>
    <submittedName>
        <fullName evidence="1">Uncharacterized protein</fullName>
    </submittedName>
</protein>
<proteinExistence type="predicted"/>
<dbReference type="EMBL" id="RWJN01000371">
    <property type="protein sequence ID" value="TCD62448.1"/>
    <property type="molecule type" value="Genomic_DNA"/>
</dbReference>
<reference evidence="1 2" key="1">
    <citation type="submission" date="2018-11" db="EMBL/GenBank/DDBJ databases">
        <title>Genome assembly of Steccherinum ochraceum LE-BIN_3174, the white-rot fungus of the Steccherinaceae family (The Residual Polyporoid clade, Polyporales, Basidiomycota).</title>
        <authorList>
            <person name="Fedorova T.V."/>
            <person name="Glazunova O.A."/>
            <person name="Landesman E.O."/>
            <person name="Moiseenko K.V."/>
            <person name="Psurtseva N.V."/>
            <person name="Savinova O.S."/>
            <person name="Shakhova N.V."/>
            <person name="Tyazhelova T.V."/>
            <person name="Vasina D.V."/>
        </authorList>
    </citation>
    <scope>NUCLEOTIDE SEQUENCE [LARGE SCALE GENOMIC DNA]</scope>
    <source>
        <strain evidence="1 2">LE-BIN_3174</strain>
    </source>
</reference>
<comment type="caution">
    <text evidence="1">The sequence shown here is derived from an EMBL/GenBank/DDBJ whole genome shotgun (WGS) entry which is preliminary data.</text>
</comment>
<name>A0A4R0RFL4_9APHY</name>
<keyword evidence="2" id="KW-1185">Reference proteome</keyword>
<organism evidence="1 2">
    <name type="scientific">Steccherinum ochraceum</name>
    <dbReference type="NCBI Taxonomy" id="92696"/>
    <lineage>
        <taxon>Eukaryota</taxon>
        <taxon>Fungi</taxon>
        <taxon>Dikarya</taxon>
        <taxon>Basidiomycota</taxon>
        <taxon>Agaricomycotina</taxon>
        <taxon>Agaricomycetes</taxon>
        <taxon>Polyporales</taxon>
        <taxon>Steccherinaceae</taxon>
        <taxon>Steccherinum</taxon>
    </lineage>
</organism>
<accession>A0A4R0RFL4</accession>
<evidence type="ECO:0000313" key="1">
    <source>
        <dbReference type="EMBL" id="TCD62448.1"/>
    </source>
</evidence>
<evidence type="ECO:0000313" key="2">
    <source>
        <dbReference type="Proteomes" id="UP000292702"/>
    </source>
</evidence>
<dbReference type="AlphaFoldDB" id="A0A4R0RFL4"/>
<gene>
    <name evidence="1" type="ORF">EIP91_006891</name>
</gene>
<sequence>MASPRPVKAMRTTRPSPMLSHYCYSDCRRRRHTALDGRRAPVIVGFWGEDLAQLVRRGLPSVDRCSWQSQPHSMVDNAGGQLREASVGTNLCRRGLYT</sequence>
<dbReference type="Proteomes" id="UP000292702">
    <property type="component" value="Unassembled WGS sequence"/>
</dbReference>